<evidence type="ECO:0000256" key="5">
    <source>
        <dbReference type="ARBA" id="ARBA00022786"/>
    </source>
</evidence>
<dbReference type="GO" id="GO:0006508">
    <property type="term" value="P:proteolysis"/>
    <property type="evidence" value="ECO:0007669"/>
    <property type="project" value="UniProtKB-KW"/>
</dbReference>
<evidence type="ECO:0000259" key="8">
    <source>
        <dbReference type="PROSITE" id="PS50235"/>
    </source>
</evidence>
<keyword evidence="5" id="KW-0833">Ubl conjugation pathway</keyword>
<evidence type="ECO:0000256" key="3">
    <source>
        <dbReference type="ARBA" id="ARBA00012759"/>
    </source>
</evidence>
<name>A0AAD5SSJ0_9FUNG</name>
<evidence type="ECO:0000256" key="1">
    <source>
        <dbReference type="ARBA" id="ARBA00000707"/>
    </source>
</evidence>
<dbReference type="InterPro" id="IPR038765">
    <property type="entry name" value="Papain-like_cys_pep_sf"/>
</dbReference>
<evidence type="ECO:0000256" key="4">
    <source>
        <dbReference type="ARBA" id="ARBA00022670"/>
    </source>
</evidence>
<dbReference type="PROSITE" id="PS50235">
    <property type="entry name" value="USP_3"/>
    <property type="match status" value="1"/>
</dbReference>
<dbReference type="GO" id="GO:0004843">
    <property type="term" value="F:cysteine-type deubiquitinase activity"/>
    <property type="evidence" value="ECO:0007669"/>
    <property type="project" value="UniProtKB-EC"/>
</dbReference>
<keyword evidence="10" id="KW-1185">Reference proteome</keyword>
<dbReference type="PANTHER" id="PTHR24006:SF758">
    <property type="entry name" value="UBIQUITIN CARBOXYL-TERMINAL HYDROLASE 36"/>
    <property type="match status" value="1"/>
</dbReference>
<evidence type="ECO:0000313" key="10">
    <source>
        <dbReference type="Proteomes" id="UP001211907"/>
    </source>
</evidence>
<dbReference type="Pfam" id="PF00443">
    <property type="entry name" value="UCH"/>
    <property type="match status" value="1"/>
</dbReference>
<dbReference type="EC" id="3.4.19.12" evidence="3"/>
<evidence type="ECO:0000256" key="2">
    <source>
        <dbReference type="ARBA" id="ARBA00009085"/>
    </source>
</evidence>
<dbReference type="SUPFAM" id="SSF54001">
    <property type="entry name" value="Cysteine proteinases"/>
    <property type="match status" value="1"/>
</dbReference>
<dbReference type="InterPro" id="IPR050164">
    <property type="entry name" value="Peptidase_C19"/>
</dbReference>
<comment type="caution">
    <text evidence="9">The sequence shown here is derived from an EMBL/GenBank/DDBJ whole genome shotgun (WGS) entry which is preliminary data.</text>
</comment>
<feature type="domain" description="USP" evidence="8">
    <location>
        <begin position="1"/>
        <end position="273"/>
    </location>
</feature>
<organism evidence="9 10">
    <name type="scientific">Physocladia obscura</name>
    <dbReference type="NCBI Taxonomy" id="109957"/>
    <lineage>
        <taxon>Eukaryota</taxon>
        <taxon>Fungi</taxon>
        <taxon>Fungi incertae sedis</taxon>
        <taxon>Chytridiomycota</taxon>
        <taxon>Chytridiomycota incertae sedis</taxon>
        <taxon>Chytridiomycetes</taxon>
        <taxon>Chytridiales</taxon>
        <taxon>Chytriomycetaceae</taxon>
        <taxon>Physocladia</taxon>
    </lineage>
</organism>
<accession>A0AAD5SSJ0</accession>
<keyword evidence="4" id="KW-0645">Protease</keyword>
<comment type="catalytic activity">
    <reaction evidence="1">
        <text>Thiol-dependent hydrolysis of ester, thioester, amide, peptide and isopeptide bonds formed by the C-terminal Gly of ubiquitin (a 76-residue protein attached to proteins as an intracellular targeting signal).</text>
        <dbReference type="EC" id="3.4.19.12"/>
    </reaction>
</comment>
<keyword evidence="6" id="KW-0378">Hydrolase</keyword>
<evidence type="ECO:0000313" key="9">
    <source>
        <dbReference type="EMBL" id="KAJ3101320.1"/>
    </source>
</evidence>
<dbReference type="InterPro" id="IPR018200">
    <property type="entry name" value="USP_CS"/>
</dbReference>
<evidence type="ECO:0000256" key="6">
    <source>
        <dbReference type="ARBA" id="ARBA00022801"/>
    </source>
</evidence>
<dbReference type="EMBL" id="JADGJH010002228">
    <property type="protein sequence ID" value="KAJ3101320.1"/>
    <property type="molecule type" value="Genomic_DNA"/>
</dbReference>
<gene>
    <name evidence="9" type="ORF">HK100_004559</name>
</gene>
<evidence type="ECO:0000256" key="7">
    <source>
        <dbReference type="ARBA" id="ARBA00022807"/>
    </source>
</evidence>
<reference evidence="9" key="1">
    <citation type="submission" date="2020-05" db="EMBL/GenBank/DDBJ databases">
        <title>Phylogenomic resolution of chytrid fungi.</title>
        <authorList>
            <person name="Stajich J.E."/>
            <person name="Amses K."/>
            <person name="Simmons R."/>
            <person name="Seto K."/>
            <person name="Myers J."/>
            <person name="Bonds A."/>
            <person name="Quandt C.A."/>
            <person name="Barry K."/>
            <person name="Liu P."/>
            <person name="Grigoriev I."/>
            <person name="Longcore J.E."/>
            <person name="James T.Y."/>
        </authorList>
    </citation>
    <scope>NUCLEOTIDE SEQUENCE</scope>
    <source>
        <strain evidence="9">JEL0513</strain>
    </source>
</reference>
<dbReference type="Proteomes" id="UP001211907">
    <property type="component" value="Unassembled WGS sequence"/>
</dbReference>
<proteinExistence type="inferred from homology"/>
<dbReference type="GO" id="GO:0005634">
    <property type="term" value="C:nucleus"/>
    <property type="evidence" value="ECO:0007669"/>
    <property type="project" value="TreeGrafter"/>
</dbReference>
<dbReference type="PANTHER" id="PTHR24006">
    <property type="entry name" value="UBIQUITIN CARBOXYL-TERMINAL HYDROLASE"/>
    <property type="match status" value="1"/>
</dbReference>
<comment type="similarity">
    <text evidence="2">Belongs to the peptidase C19 family.</text>
</comment>
<dbReference type="InterPro" id="IPR001394">
    <property type="entry name" value="Peptidase_C19_UCH"/>
</dbReference>
<dbReference type="PROSITE" id="PS00973">
    <property type="entry name" value="USP_2"/>
    <property type="match status" value="1"/>
</dbReference>
<sequence length="450" mass="49914">MQRSVFLPSGHSYKNNSRVIFGEYLEISRFCLNSGGNVNTPSGSSTSYNRPPTSWADLMLQTSVETPANTSFDSADPSEFPPPLSIIDDFPVPTARAVSTGGLIGGSLSPSTAIQIIQLPNRIDTSSTLAQDLKDKSAIFQSLEAVSKGGGVGGGARYLYRLQAVVIHYGSHDSGHFVTYRRCPHPLSPEFARMGLSAPPLVDGSEPVKSEQEQGVRGFLRNRKRKSKTAGTKTVDESWPTRWFRISDSAVDLVKNVEEEVFGHASQYAYMPKVMSAYEIANREFTTENTNEEIWGAIDTLEKELSNQRYIFKRTDQEFILKNLQEVQTSVAEISQQPPKQAASHFVLQSSSSSAHLATAGNLTENQEKAWTKALTALNATEREILHMDSTDFRNILWVKQIDVFDVGFAISAFNVLQRRRQASEGIEARLMVIEERLKVLEGDIRRVAD</sequence>
<dbReference type="AlphaFoldDB" id="A0AAD5SSJ0"/>
<dbReference type="Gene3D" id="3.90.70.10">
    <property type="entry name" value="Cysteine proteinases"/>
    <property type="match status" value="1"/>
</dbReference>
<dbReference type="GO" id="GO:0005829">
    <property type="term" value="C:cytosol"/>
    <property type="evidence" value="ECO:0007669"/>
    <property type="project" value="TreeGrafter"/>
</dbReference>
<keyword evidence="7" id="KW-0788">Thiol protease</keyword>
<protein>
    <recommendedName>
        <fullName evidence="3">ubiquitinyl hydrolase 1</fullName>
        <ecNumber evidence="3">3.4.19.12</ecNumber>
    </recommendedName>
</protein>
<dbReference type="InterPro" id="IPR028889">
    <property type="entry name" value="USP"/>
</dbReference>
<dbReference type="GO" id="GO:0016579">
    <property type="term" value="P:protein deubiquitination"/>
    <property type="evidence" value="ECO:0007669"/>
    <property type="project" value="InterPro"/>
</dbReference>